<feature type="transmembrane region" description="Helical" evidence="6">
    <location>
        <begin position="145"/>
        <end position="164"/>
    </location>
</feature>
<sequence>MPSLPLIDFIRLIRLQNLLVVALTQVLVYYRIILPALDAEGIAGVLRPWKFFELCLVTLAITASGYLVNDLRDVRIDAINHPGKNMVLKMGRSNVQWLFGAIVFVGYLFALLLALRLGERQLLFIFPLAIGMLALYSATLKKIPFLGNFLVALYCAGVPGILVVTERRALATLLEVNPALGTDTLRVCVLFMAFALVATLLRELVKDLEDLRGDQQEGRRTLPVLLGVTTSRRLAIMLGVMVVVSILSPVFLGWPAFMQPPMLICIGLLLVIVLIILGQLARARQQVDYHKLSLQIKILLVGGLGLLIVF</sequence>
<gene>
    <name evidence="7" type="primary">menA</name>
    <name evidence="7" type="ORF">LEM8419_00959</name>
</gene>
<evidence type="ECO:0000313" key="7">
    <source>
        <dbReference type="EMBL" id="CAH0999659.1"/>
    </source>
</evidence>
<feature type="transmembrane region" description="Helical" evidence="6">
    <location>
        <begin position="51"/>
        <end position="68"/>
    </location>
</feature>
<dbReference type="InterPro" id="IPR050475">
    <property type="entry name" value="Prenyltransferase_related"/>
</dbReference>
<evidence type="ECO:0000256" key="1">
    <source>
        <dbReference type="ARBA" id="ARBA00004141"/>
    </source>
</evidence>
<evidence type="ECO:0000256" key="6">
    <source>
        <dbReference type="SAM" id="Phobius"/>
    </source>
</evidence>
<keyword evidence="4 6" id="KW-1133">Transmembrane helix</keyword>
<dbReference type="Proteomes" id="UP000837803">
    <property type="component" value="Unassembled WGS sequence"/>
</dbReference>
<dbReference type="Gene3D" id="1.20.120.1780">
    <property type="entry name" value="UbiA prenyltransferase"/>
    <property type="match status" value="1"/>
</dbReference>
<dbReference type="InterPro" id="IPR000537">
    <property type="entry name" value="UbiA_prenyltransferase"/>
</dbReference>
<evidence type="ECO:0000313" key="8">
    <source>
        <dbReference type="Proteomes" id="UP000837803"/>
    </source>
</evidence>
<dbReference type="Pfam" id="PF01040">
    <property type="entry name" value="UbiA"/>
    <property type="match status" value="1"/>
</dbReference>
<keyword evidence="2" id="KW-1003">Cell membrane</keyword>
<evidence type="ECO:0000256" key="2">
    <source>
        <dbReference type="ARBA" id="ARBA00022475"/>
    </source>
</evidence>
<evidence type="ECO:0000256" key="4">
    <source>
        <dbReference type="ARBA" id="ARBA00022989"/>
    </source>
</evidence>
<keyword evidence="8" id="KW-1185">Reference proteome</keyword>
<comment type="subcellular location">
    <subcellularLocation>
        <location evidence="1">Membrane</location>
        <topology evidence="1">Multi-pass membrane protein</topology>
    </subcellularLocation>
</comment>
<keyword evidence="7" id="KW-0808">Transferase</keyword>
<feature type="transmembrane region" description="Helical" evidence="6">
    <location>
        <begin position="260"/>
        <end position="280"/>
    </location>
</feature>
<reference evidence="7" key="1">
    <citation type="submission" date="2021-12" db="EMBL/GenBank/DDBJ databases">
        <authorList>
            <person name="Rodrigo-Torres L."/>
            <person name="Arahal R. D."/>
            <person name="Lucena T."/>
        </authorList>
    </citation>
    <scope>NUCLEOTIDE SEQUENCE</scope>
    <source>
        <strain evidence="7">CECT 8419</strain>
    </source>
</reference>
<evidence type="ECO:0000256" key="5">
    <source>
        <dbReference type="ARBA" id="ARBA00023136"/>
    </source>
</evidence>
<feature type="transmembrane region" description="Helical" evidence="6">
    <location>
        <begin position="12"/>
        <end position="31"/>
    </location>
</feature>
<feature type="transmembrane region" description="Helical" evidence="6">
    <location>
        <begin position="121"/>
        <end position="138"/>
    </location>
</feature>
<feature type="transmembrane region" description="Helical" evidence="6">
    <location>
        <begin position="184"/>
        <end position="205"/>
    </location>
</feature>
<organism evidence="7 8">
    <name type="scientific">Neolewinella maritima</name>
    <dbReference type="NCBI Taxonomy" id="1383882"/>
    <lineage>
        <taxon>Bacteria</taxon>
        <taxon>Pseudomonadati</taxon>
        <taxon>Bacteroidota</taxon>
        <taxon>Saprospiria</taxon>
        <taxon>Saprospirales</taxon>
        <taxon>Lewinellaceae</taxon>
        <taxon>Neolewinella</taxon>
    </lineage>
</organism>
<feature type="transmembrane region" description="Helical" evidence="6">
    <location>
        <begin position="234"/>
        <end position="254"/>
    </location>
</feature>
<comment type="caution">
    <text evidence="7">The sequence shown here is derived from an EMBL/GenBank/DDBJ whole genome shotgun (WGS) entry which is preliminary data.</text>
</comment>
<proteinExistence type="predicted"/>
<dbReference type="EC" id="2.5.1.74" evidence="7"/>
<dbReference type="GO" id="GO:0046428">
    <property type="term" value="F:1,4-dihydroxy-2-naphthoate polyprenyltransferase activity"/>
    <property type="evidence" value="ECO:0007669"/>
    <property type="project" value="UniProtKB-EC"/>
</dbReference>
<feature type="transmembrane region" description="Helical" evidence="6">
    <location>
        <begin position="95"/>
        <end position="115"/>
    </location>
</feature>
<dbReference type="InterPro" id="IPR044878">
    <property type="entry name" value="UbiA_sf"/>
</dbReference>
<dbReference type="RefSeq" id="WP_238749868.1">
    <property type="nucleotide sequence ID" value="NZ_CAKLPZ010000001.1"/>
</dbReference>
<keyword evidence="3 6" id="KW-0812">Transmembrane</keyword>
<name>A0ABM9AYE0_9BACT</name>
<accession>A0ABM9AYE0</accession>
<keyword evidence="5 6" id="KW-0472">Membrane</keyword>
<protein>
    <submittedName>
        <fullName evidence="7">1,4-dihydroxy-2-naphthoate octaprenyltransferase</fullName>
        <ecNumber evidence="7">2.5.1.74</ecNumber>
    </submittedName>
</protein>
<evidence type="ECO:0000256" key="3">
    <source>
        <dbReference type="ARBA" id="ARBA00022692"/>
    </source>
</evidence>
<feature type="transmembrane region" description="Helical" evidence="6">
    <location>
        <begin position="292"/>
        <end position="309"/>
    </location>
</feature>
<dbReference type="Gene3D" id="1.10.357.140">
    <property type="entry name" value="UbiA prenyltransferase"/>
    <property type="match status" value="1"/>
</dbReference>
<dbReference type="EMBL" id="CAKLPZ010000001">
    <property type="protein sequence ID" value="CAH0999659.1"/>
    <property type="molecule type" value="Genomic_DNA"/>
</dbReference>
<dbReference type="PANTHER" id="PTHR42723:SF1">
    <property type="entry name" value="CHLOROPHYLL SYNTHASE, CHLOROPLASTIC"/>
    <property type="match status" value="1"/>
</dbReference>
<dbReference type="PANTHER" id="PTHR42723">
    <property type="entry name" value="CHLOROPHYLL SYNTHASE"/>
    <property type="match status" value="1"/>
</dbReference>